<feature type="region of interest" description="Disordered" evidence="1">
    <location>
        <begin position="16"/>
        <end position="38"/>
    </location>
</feature>
<proteinExistence type="predicted"/>
<evidence type="ECO:0000313" key="3">
    <source>
        <dbReference type="Proteomes" id="UP000014809"/>
    </source>
</evidence>
<name>S4XKH4_9CORY</name>
<keyword evidence="3" id="KW-1185">Reference proteome</keyword>
<reference evidence="2 3" key="1">
    <citation type="submission" date="2012-06" db="EMBL/GenBank/DDBJ databases">
        <title>Complete genome sequence of Corynebacterium terpenotabidum Y-11 (=DSM 44721).</title>
        <authorList>
            <person name="Ruckert C."/>
            <person name="Albersmeier A."/>
            <person name="Al-Dilaimi A."/>
            <person name="Szczepanowski R."/>
            <person name="Kalinowski J."/>
        </authorList>
    </citation>
    <scope>NUCLEOTIDE SEQUENCE [LARGE SCALE GENOMIC DNA]</scope>
    <source>
        <strain evidence="2 3">Y-11</strain>
    </source>
</reference>
<sequence length="63" mass="6389">MEGFTVCRAGWAGWAGWAGGQGRDRAGTEPGRSEGAADVSAMAAVEGMAATDTAPLMKMITLT</sequence>
<dbReference type="Proteomes" id="UP000014809">
    <property type="component" value="Chromosome"/>
</dbReference>
<dbReference type="EMBL" id="CP003696">
    <property type="protein sequence ID" value="AGP31083.1"/>
    <property type="molecule type" value="Genomic_DNA"/>
</dbReference>
<protein>
    <submittedName>
        <fullName evidence="2">Uncharacterized protein</fullName>
    </submittedName>
</protein>
<evidence type="ECO:0000313" key="2">
    <source>
        <dbReference type="EMBL" id="AGP31083.1"/>
    </source>
</evidence>
<dbReference type="HOGENOM" id="CLU_2878299_0_0_11"/>
<dbReference type="KEGG" id="cter:A606_07180"/>
<dbReference type="AlphaFoldDB" id="S4XKH4"/>
<accession>S4XKH4</accession>
<evidence type="ECO:0000256" key="1">
    <source>
        <dbReference type="SAM" id="MobiDB-lite"/>
    </source>
</evidence>
<organism evidence="2 3">
    <name type="scientific">Corynebacterium terpenotabidum Y-11</name>
    <dbReference type="NCBI Taxonomy" id="1200352"/>
    <lineage>
        <taxon>Bacteria</taxon>
        <taxon>Bacillati</taxon>
        <taxon>Actinomycetota</taxon>
        <taxon>Actinomycetes</taxon>
        <taxon>Mycobacteriales</taxon>
        <taxon>Corynebacteriaceae</taxon>
        <taxon>Corynebacterium</taxon>
    </lineage>
</organism>
<gene>
    <name evidence="2" type="ORF">A606_07180</name>
</gene>
<dbReference type="STRING" id="1200352.A606_07180"/>